<comment type="caution">
    <text evidence="8">The sequence shown here is derived from an EMBL/GenBank/DDBJ whole genome shotgun (WGS) entry which is preliminary data.</text>
</comment>
<name>A0ABS2E4N9_9FIRM</name>
<dbReference type="PANTHER" id="PTHR30572:SF9">
    <property type="entry name" value="ABC TRANSPORTER PERMEASE PROTEIN"/>
    <property type="match status" value="1"/>
</dbReference>
<evidence type="ECO:0000256" key="1">
    <source>
        <dbReference type="ARBA" id="ARBA00004651"/>
    </source>
</evidence>
<reference evidence="8 9" key="1">
    <citation type="journal article" date="2021" name="Sci. Rep.">
        <title>The distribution of antibiotic resistance genes in chicken gut microbiota commensals.</title>
        <authorList>
            <person name="Juricova H."/>
            <person name="Matiasovicova J."/>
            <person name="Kubasova T."/>
            <person name="Cejkova D."/>
            <person name="Rychlik I."/>
        </authorList>
    </citation>
    <scope>NUCLEOTIDE SEQUENCE [LARGE SCALE GENOMIC DNA]</scope>
    <source>
        <strain evidence="8 9">An773</strain>
    </source>
</reference>
<dbReference type="PANTHER" id="PTHR30572">
    <property type="entry name" value="MEMBRANE COMPONENT OF TRANSPORTER-RELATED"/>
    <property type="match status" value="1"/>
</dbReference>
<protein>
    <submittedName>
        <fullName evidence="8">ABC transporter permease</fullName>
    </submittedName>
</protein>
<feature type="transmembrane region" description="Helical" evidence="6">
    <location>
        <begin position="32"/>
        <end position="51"/>
    </location>
</feature>
<dbReference type="Pfam" id="PF02687">
    <property type="entry name" value="FtsX"/>
    <property type="match status" value="1"/>
</dbReference>
<feature type="transmembrane region" description="Helical" evidence="6">
    <location>
        <begin position="362"/>
        <end position="384"/>
    </location>
</feature>
<feature type="transmembrane region" description="Helical" evidence="6">
    <location>
        <begin position="310"/>
        <end position="330"/>
    </location>
</feature>
<keyword evidence="3 6" id="KW-0812">Transmembrane</keyword>
<dbReference type="InterPro" id="IPR003838">
    <property type="entry name" value="ABC3_permease_C"/>
</dbReference>
<sequence length="431" mass="48243">MQRDMGKGSSTCGIGMLRRAVLYLTRLKKKNLLLLAVMFLLISLFMGGIAVDNGIQNSVETIYQGMEGYFQVGSDNPAYQIDDSFIDQVMEEDTIVRYNATNVLYLSVPDTVLIPGRFLGSGAAEEHMTRFISNSRSNDCEYFSNKQFELIEGEPIGDAKTNTAIISDTLASLNNYTIGDTITANIVKSSLLLFDSEAEGKAYDFRIAGIYRSNYEQKVGADTAECNIEDNYIFIDSNSGKEIASYLQGNKRNTYTGVQFFLASPREIDETISRLTEKDVLEGRDIHVMNHTYEQSEEQLQTMSRLTRTYLWILGIAGTLVLFGVMQIHLRDRRREIAIFLSLGVKKSNIILQHMIENMILYMFSWIAAVAFVSTLIFAVNRILTDIQLSMTVTEACLSGLIGLFAVLTATLTSHVYIARFSPGHILSTFS</sequence>
<keyword evidence="9" id="KW-1185">Reference proteome</keyword>
<keyword evidence="4 6" id="KW-1133">Transmembrane helix</keyword>
<keyword evidence="2" id="KW-1003">Cell membrane</keyword>
<dbReference type="InterPro" id="IPR050250">
    <property type="entry name" value="Macrolide_Exporter_MacB"/>
</dbReference>
<comment type="subcellular location">
    <subcellularLocation>
        <location evidence="1">Cell membrane</location>
        <topology evidence="1">Multi-pass membrane protein</topology>
    </subcellularLocation>
</comment>
<evidence type="ECO:0000259" key="7">
    <source>
        <dbReference type="Pfam" id="PF02687"/>
    </source>
</evidence>
<evidence type="ECO:0000256" key="2">
    <source>
        <dbReference type="ARBA" id="ARBA00022475"/>
    </source>
</evidence>
<feature type="transmembrane region" description="Helical" evidence="6">
    <location>
        <begin position="396"/>
        <end position="418"/>
    </location>
</feature>
<dbReference type="Proteomes" id="UP000716906">
    <property type="component" value="Unassembled WGS sequence"/>
</dbReference>
<evidence type="ECO:0000256" key="4">
    <source>
        <dbReference type="ARBA" id="ARBA00022989"/>
    </source>
</evidence>
<gene>
    <name evidence="8" type="ORF">H7U36_00590</name>
</gene>
<accession>A0ABS2E4N9</accession>
<evidence type="ECO:0000256" key="6">
    <source>
        <dbReference type="SAM" id="Phobius"/>
    </source>
</evidence>
<evidence type="ECO:0000256" key="5">
    <source>
        <dbReference type="ARBA" id="ARBA00023136"/>
    </source>
</evidence>
<proteinExistence type="predicted"/>
<evidence type="ECO:0000313" key="9">
    <source>
        <dbReference type="Proteomes" id="UP000716906"/>
    </source>
</evidence>
<evidence type="ECO:0000313" key="8">
    <source>
        <dbReference type="EMBL" id="MBM6736607.1"/>
    </source>
</evidence>
<evidence type="ECO:0000256" key="3">
    <source>
        <dbReference type="ARBA" id="ARBA00022692"/>
    </source>
</evidence>
<feature type="domain" description="ABC3 transporter permease C-terminal" evidence="7">
    <location>
        <begin position="312"/>
        <end position="420"/>
    </location>
</feature>
<keyword evidence="5 6" id="KW-0472">Membrane</keyword>
<organism evidence="8 9">
    <name type="scientific">Faecalicatena fissicatena</name>
    <dbReference type="NCBI Taxonomy" id="290055"/>
    <lineage>
        <taxon>Bacteria</taxon>
        <taxon>Bacillati</taxon>
        <taxon>Bacillota</taxon>
        <taxon>Clostridia</taxon>
        <taxon>Lachnospirales</taxon>
        <taxon>Lachnospiraceae</taxon>
        <taxon>Faecalicatena</taxon>
    </lineage>
</organism>
<dbReference type="EMBL" id="JACLYY010000001">
    <property type="protein sequence ID" value="MBM6736607.1"/>
    <property type="molecule type" value="Genomic_DNA"/>
</dbReference>